<proteinExistence type="predicted"/>
<dbReference type="PANTHER" id="PTHR11735">
    <property type="entry name" value="TRNA N6-ADENOSINE THREONYLCARBAMOYLTRANSFERASE"/>
    <property type="match status" value="1"/>
</dbReference>
<gene>
    <name evidence="2" type="primary">tsaB</name>
    <name evidence="2" type="ORF">FK178_10190</name>
</gene>
<dbReference type="GO" id="GO:0002949">
    <property type="term" value="P:tRNA threonylcarbamoyladenosine modification"/>
    <property type="evidence" value="ECO:0007669"/>
    <property type="project" value="InterPro"/>
</dbReference>
<accession>A0A5B8YLG9</accession>
<dbReference type="Proteomes" id="UP000321954">
    <property type="component" value="Chromosome"/>
</dbReference>
<reference evidence="2 3" key="1">
    <citation type="submission" date="2019-08" db="EMBL/GenBank/DDBJ databases">
        <title>Antarcticibacterium arcticum sp. nov., a bacterium isolated from marine sediment of the Canadian Beaufort Sea.</title>
        <authorList>
            <person name="Lee Y.M."/>
            <person name="Baek K."/>
            <person name="Lee D.-H."/>
            <person name="Shin S.C."/>
            <person name="Jin Y.K."/>
            <person name="Park Y."/>
        </authorList>
    </citation>
    <scope>NUCLEOTIDE SEQUENCE [LARGE SCALE GENOMIC DNA]</scope>
    <source>
        <strain evidence="2 3">PAMC 28998</strain>
    </source>
</reference>
<dbReference type="KEGG" id="anp:FK178_10190"/>
<dbReference type="AlphaFoldDB" id="A0A5B8YLG9"/>
<keyword evidence="2" id="KW-0808">Transferase</keyword>
<evidence type="ECO:0000313" key="3">
    <source>
        <dbReference type="Proteomes" id="UP000321954"/>
    </source>
</evidence>
<dbReference type="CDD" id="cd24032">
    <property type="entry name" value="ASKHA_NBD_TsaB"/>
    <property type="match status" value="1"/>
</dbReference>
<dbReference type="GO" id="GO:0016740">
    <property type="term" value="F:transferase activity"/>
    <property type="evidence" value="ECO:0007669"/>
    <property type="project" value="UniProtKB-KW"/>
</dbReference>
<dbReference type="EMBL" id="CP042476">
    <property type="protein sequence ID" value="QED38068.1"/>
    <property type="molecule type" value="Genomic_DNA"/>
</dbReference>
<organism evidence="2 3">
    <name type="scientific">Antarcticibacterium arcticum</name>
    <dbReference type="NCBI Taxonomy" id="2585771"/>
    <lineage>
        <taxon>Bacteria</taxon>
        <taxon>Pseudomonadati</taxon>
        <taxon>Bacteroidota</taxon>
        <taxon>Flavobacteriia</taxon>
        <taxon>Flavobacteriales</taxon>
        <taxon>Flavobacteriaceae</taxon>
        <taxon>Antarcticibacterium</taxon>
    </lineage>
</organism>
<dbReference type="RefSeq" id="WP_146834442.1">
    <property type="nucleotide sequence ID" value="NZ_CP042476.1"/>
</dbReference>
<evidence type="ECO:0000313" key="2">
    <source>
        <dbReference type="EMBL" id="QED38068.1"/>
    </source>
</evidence>
<feature type="domain" description="Gcp-like" evidence="1">
    <location>
        <begin position="36"/>
        <end position="214"/>
    </location>
</feature>
<evidence type="ECO:0000259" key="1">
    <source>
        <dbReference type="Pfam" id="PF00814"/>
    </source>
</evidence>
<dbReference type="InterPro" id="IPR000905">
    <property type="entry name" value="Gcp-like_dom"/>
</dbReference>
<dbReference type="SUPFAM" id="SSF53067">
    <property type="entry name" value="Actin-like ATPase domain"/>
    <property type="match status" value="2"/>
</dbReference>
<dbReference type="InterPro" id="IPR022496">
    <property type="entry name" value="T6A_TsaB"/>
</dbReference>
<dbReference type="NCBIfam" id="TIGR03725">
    <property type="entry name" value="T6A_YeaZ"/>
    <property type="match status" value="1"/>
</dbReference>
<dbReference type="Pfam" id="PF00814">
    <property type="entry name" value="TsaD"/>
    <property type="match status" value="1"/>
</dbReference>
<dbReference type="OrthoDB" id="9784166at2"/>
<keyword evidence="3" id="KW-1185">Reference proteome</keyword>
<name>A0A5B8YLG9_9FLAO</name>
<protein>
    <submittedName>
        <fullName evidence="2">tRNA (Adenosine(37)-N6)-threonylcarbamoyltransferase complex dimerization subunit type 1 TsaB</fullName>
    </submittedName>
</protein>
<dbReference type="Gene3D" id="3.30.420.40">
    <property type="match status" value="2"/>
</dbReference>
<dbReference type="InterPro" id="IPR043129">
    <property type="entry name" value="ATPase_NBD"/>
</dbReference>
<dbReference type="PANTHER" id="PTHR11735:SF11">
    <property type="entry name" value="TRNA THREONYLCARBAMOYLADENOSINE BIOSYNTHESIS PROTEIN TSAB"/>
    <property type="match status" value="1"/>
</dbReference>
<dbReference type="GO" id="GO:0005829">
    <property type="term" value="C:cytosol"/>
    <property type="evidence" value="ECO:0007669"/>
    <property type="project" value="TreeGrafter"/>
</dbReference>
<sequence length="218" mass="23773">MASILCIETASTNCSVALSVNGKLLALKEDNNLGYSHSEKLHHYVSEILQENGLKPADLDAIAISKGPGSYTGLRIGVSAAKGLCFSLDIPLISVATLTALAHKVEEEGIVVPMLDARRMEVYSAVFNAAKEQLEETSAKILEPHSYDELLNAGKVYFIGSGVEKFQAICTHPNAVFVQDQLPSAKEMVPLAEAKFQQKEFENVAYFEPFYLKDFMVG</sequence>